<dbReference type="InterPro" id="IPR038770">
    <property type="entry name" value="Na+/solute_symporter_sf"/>
</dbReference>
<gene>
    <name evidence="9" type="ORF">EPV75_09300</name>
</gene>
<reference evidence="9 10" key="1">
    <citation type="journal article" date="2018" name="Environ. Microbiol.">
        <title>Genomes of ubiquitous marine and hypersaline Hydrogenovibrio, Thiomicrorhabdus and Thiomicrospira spp. encode a diversity of mechanisms to sustain chemolithoautotrophy in heterogeneous environments.</title>
        <authorList>
            <person name="Scott K.M."/>
            <person name="Williams J."/>
            <person name="Porter C.M.B."/>
            <person name="Russel S."/>
            <person name="Harmer T.L."/>
            <person name="Paul J.H."/>
            <person name="Antonen K.M."/>
            <person name="Bridges M.K."/>
            <person name="Camper G.J."/>
            <person name="Campla C.K."/>
            <person name="Casella L.G."/>
            <person name="Chase E."/>
            <person name="Conrad J.W."/>
            <person name="Cruz M.C."/>
            <person name="Dunlap D.S."/>
            <person name="Duran L."/>
            <person name="Fahsbender E.M."/>
            <person name="Goldsmith D.B."/>
            <person name="Keeley R.F."/>
            <person name="Kondoff M.R."/>
            <person name="Kussy B.I."/>
            <person name="Lane M.K."/>
            <person name="Lawler S."/>
            <person name="Leigh B.A."/>
            <person name="Lewis C."/>
            <person name="Lostal L.M."/>
            <person name="Marking D."/>
            <person name="Mancera P.A."/>
            <person name="McClenthan E.C."/>
            <person name="McIntyre E.A."/>
            <person name="Mine J.A."/>
            <person name="Modi S."/>
            <person name="Moore B.D."/>
            <person name="Morgan W.A."/>
            <person name="Nelson K.M."/>
            <person name="Nguyen K.N."/>
            <person name="Ogburn N."/>
            <person name="Parrino D.G."/>
            <person name="Pedapudi A.D."/>
            <person name="Pelham R.P."/>
            <person name="Preece A.M."/>
            <person name="Rampersad E.A."/>
            <person name="Richardson J.C."/>
            <person name="Rodgers C.M."/>
            <person name="Schaffer B.L."/>
            <person name="Sheridan N.E."/>
            <person name="Solone M.R."/>
            <person name="Staley Z.R."/>
            <person name="Tabuchi M."/>
            <person name="Waide R.J."/>
            <person name="Wanjugi P.W."/>
            <person name="Young S."/>
            <person name="Clum A."/>
            <person name="Daum C."/>
            <person name="Huntemann M."/>
            <person name="Ivanova N."/>
            <person name="Kyrpides N."/>
            <person name="Mikhailova N."/>
            <person name="Palaniappan K."/>
            <person name="Pillay M."/>
            <person name="Reddy T.B.K."/>
            <person name="Shapiro N."/>
            <person name="Stamatis D."/>
            <person name="Varghese N."/>
            <person name="Woyke T."/>
            <person name="Boden R."/>
            <person name="Freyermuth S.K."/>
            <person name="Kerfeld C.A."/>
        </authorList>
    </citation>
    <scope>NUCLEOTIDE SEQUENCE [LARGE SCALE GENOMIC DNA]</scope>
    <source>
        <strain evidence="9 10">JR-2</strain>
    </source>
</reference>
<feature type="transmembrane region" description="Helical" evidence="8">
    <location>
        <begin position="200"/>
        <end position="223"/>
    </location>
</feature>
<sequence length="316" mass="33523">MSSLNTFPAIAVLIALISLVVALRASGLLKTDDGPLFARIVTHLTLPATIFYALAHARDLQWDYALVVLFLFAAETLLLLLAWLTGRALKLSRPQLGSLMLVSAFGSSALLGYALVEQLFPNDVEALSEAVFISELGVGVGLFTLGTLVAIHFGQATNSTNSMLRSLGLFAKSPIFLSILAGLAYGQFQAPVDSPFFKELFAALHLVAQANTFFVILTIGVMLQFHGLKALAGLAAVAIVLKLLISPLLVWLPSLAMSLQTWQMDVILLESAMPSALLSVVLAARYGCDAPLASKLVYVTTLVSAGSILLVLAILG</sequence>
<feature type="transmembrane region" description="Helical" evidence="8">
    <location>
        <begin position="61"/>
        <end position="84"/>
    </location>
</feature>
<dbReference type="KEGG" id="htr:EPV75_09300"/>
<evidence type="ECO:0000256" key="5">
    <source>
        <dbReference type="ARBA" id="ARBA00022692"/>
    </source>
</evidence>
<dbReference type="PANTHER" id="PTHR36838:SF3">
    <property type="entry name" value="TRANSPORTER AUXIN EFFLUX CARRIER EC FAMILY"/>
    <property type="match status" value="1"/>
</dbReference>
<evidence type="ECO:0000256" key="1">
    <source>
        <dbReference type="ARBA" id="ARBA00004651"/>
    </source>
</evidence>
<feature type="transmembrane region" description="Helical" evidence="8">
    <location>
        <begin position="230"/>
        <end position="254"/>
    </location>
</feature>
<keyword evidence="10" id="KW-1185">Reference proteome</keyword>
<feature type="transmembrane region" description="Helical" evidence="8">
    <location>
        <begin position="136"/>
        <end position="154"/>
    </location>
</feature>
<evidence type="ECO:0000313" key="10">
    <source>
        <dbReference type="Proteomes" id="UP000285478"/>
    </source>
</evidence>
<dbReference type="RefSeq" id="WP_128385201.1">
    <property type="nucleotide sequence ID" value="NZ_CP035033.1"/>
</dbReference>
<evidence type="ECO:0000256" key="6">
    <source>
        <dbReference type="ARBA" id="ARBA00022989"/>
    </source>
</evidence>
<dbReference type="Proteomes" id="UP000285478">
    <property type="component" value="Chromosome"/>
</dbReference>
<feature type="transmembrane region" description="Helical" evidence="8">
    <location>
        <begin position="6"/>
        <end position="24"/>
    </location>
</feature>
<feature type="transmembrane region" description="Helical" evidence="8">
    <location>
        <begin position="266"/>
        <end position="284"/>
    </location>
</feature>
<proteinExistence type="inferred from homology"/>
<dbReference type="GO" id="GO:0005886">
    <property type="term" value="C:plasma membrane"/>
    <property type="evidence" value="ECO:0007669"/>
    <property type="project" value="UniProtKB-SubCell"/>
</dbReference>
<evidence type="ECO:0000256" key="7">
    <source>
        <dbReference type="ARBA" id="ARBA00023136"/>
    </source>
</evidence>
<organism evidence="9 10">
    <name type="scientific">Hydrogenovibrio thermophilus</name>
    <dbReference type="NCBI Taxonomy" id="265883"/>
    <lineage>
        <taxon>Bacteria</taxon>
        <taxon>Pseudomonadati</taxon>
        <taxon>Pseudomonadota</taxon>
        <taxon>Gammaproteobacteria</taxon>
        <taxon>Thiotrichales</taxon>
        <taxon>Piscirickettsiaceae</taxon>
        <taxon>Hydrogenovibrio</taxon>
    </lineage>
</organism>
<dbReference type="Gene3D" id="1.20.1530.20">
    <property type="match status" value="1"/>
</dbReference>
<evidence type="ECO:0000313" key="9">
    <source>
        <dbReference type="EMBL" id="QAB15856.1"/>
    </source>
</evidence>
<dbReference type="AlphaFoldDB" id="A0A410H4N4"/>
<keyword evidence="3" id="KW-0813">Transport</keyword>
<dbReference type="EMBL" id="CP035033">
    <property type="protein sequence ID" value="QAB15856.1"/>
    <property type="molecule type" value="Genomic_DNA"/>
</dbReference>
<keyword evidence="5 8" id="KW-0812">Transmembrane</keyword>
<feature type="transmembrane region" description="Helical" evidence="8">
    <location>
        <begin position="166"/>
        <end position="188"/>
    </location>
</feature>
<protein>
    <recommendedName>
        <fullName evidence="11">AEC family transporter</fullName>
    </recommendedName>
</protein>
<evidence type="ECO:0000256" key="8">
    <source>
        <dbReference type="SAM" id="Phobius"/>
    </source>
</evidence>
<comment type="similarity">
    <text evidence="2">Belongs to the auxin efflux carrier (TC 2.A.69) family.</text>
</comment>
<keyword evidence="4" id="KW-1003">Cell membrane</keyword>
<dbReference type="PANTHER" id="PTHR36838">
    <property type="entry name" value="AUXIN EFFLUX CARRIER FAMILY PROTEIN"/>
    <property type="match status" value="1"/>
</dbReference>
<name>A0A410H4N4_9GAMM</name>
<feature type="transmembrane region" description="Helical" evidence="8">
    <location>
        <begin position="36"/>
        <end position="55"/>
    </location>
</feature>
<evidence type="ECO:0000256" key="3">
    <source>
        <dbReference type="ARBA" id="ARBA00022448"/>
    </source>
</evidence>
<accession>A0A410H4N4</accession>
<keyword evidence="7 8" id="KW-0472">Membrane</keyword>
<dbReference type="Pfam" id="PF03547">
    <property type="entry name" value="Mem_trans"/>
    <property type="match status" value="1"/>
</dbReference>
<feature type="transmembrane region" description="Helical" evidence="8">
    <location>
        <begin position="96"/>
        <end position="116"/>
    </location>
</feature>
<comment type="subcellular location">
    <subcellularLocation>
        <location evidence="1">Cell membrane</location>
        <topology evidence="1">Multi-pass membrane protein</topology>
    </subcellularLocation>
</comment>
<dbReference type="InterPro" id="IPR004776">
    <property type="entry name" value="Mem_transp_PIN-like"/>
</dbReference>
<dbReference type="GO" id="GO:0055085">
    <property type="term" value="P:transmembrane transport"/>
    <property type="evidence" value="ECO:0007669"/>
    <property type="project" value="InterPro"/>
</dbReference>
<evidence type="ECO:0000256" key="2">
    <source>
        <dbReference type="ARBA" id="ARBA00010145"/>
    </source>
</evidence>
<keyword evidence="6 8" id="KW-1133">Transmembrane helix</keyword>
<evidence type="ECO:0000256" key="4">
    <source>
        <dbReference type="ARBA" id="ARBA00022475"/>
    </source>
</evidence>
<feature type="transmembrane region" description="Helical" evidence="8">
    <location>
        <begin position="296"/>
        <end position="315"/>
    </location>
</feature>
<evidence type="ECO:0008006" key="11">
    <source>
        <dbReference type="Google" id="ProtNLM"/>
    </source>
</evidence>